<dbReference type="RefSeq" id="WP_012825642.1">
    <property type="nucleotide sequence ID" value="NC_013440.1"/>
</dbReference>
<dbReference type="InterPro" id="IPR015424">
    <property type="entry name" value="PyrdxlP-dep_Trfase"/>
</dbReference>
<dbReference type="eggNOG" id="COG0436">
    <property type="taxonomic scope" value="Bacteria"/>
</dbReference>
<evidence type="ECO:0000256" key="6">
    <source>
        <dbReference type="SAM" id="MobiDB-lite"/>
    </source>
</evidence>
<reference evidence="8 9" key="1">
    <citation type="journal article" date="2010" name="Stand. Genomic Sci.">
        <title>Complete genome sequence of Haliangium ochraceum type strain (SMP-2).</title>
        <authorList>
            <consortium name="US DOE Joint Genome Institute (JGI-PGF)"/>
            <person name="Ivanova N."/>
            <person name="Daum C."/>
            <person name="Lang E."/>
            <person name="Abt B."/>
            <person name="Kopitz M."/>
            <person name="Saunders E."/>
            <person name="Lapidus A."/>
            <person name="Lucas S."/>
            <person name="Glavina Del Rio T."/>
            <person name="Nolan M."/>
            <person name="Tice H."/>
            <person name="Copeland A."/>
            <person name="Cheng J.F."/>
            <person name="Chen F."/>
            <person name="Bruce D."/>
            <person name="Goodwin L."/>
            <person name="Pitluck S."/>
            <person name="Mavromatis K."/>
            <person name="Pati A."/>
            <person name="Mikhailova N."/>
            <person name="Chen A."/>
            <person name="Palaniappan K."/>
            <person name="Land M."/>
            <person name="Hauser L."/>
            <person name="Chang Y.J."/>
            <person name="Jeffries C.D."/>
            <person name="Detter J.C."/>
            <person name="Brettin T."/>
            <person name="Rohde M."/>
            <person name="Goker M."/>
            <person name="Bristow J."/>
            <person name="Markowitz V."/>
            <person name="Eisen J.A."/>
            <person name="Hugenholtz P."/>
            <person name="Kyrpides N.C."/>
            <person name="Klenk H.P."/>
        </authorList>
    </citation>
    <scope>NUCLEOTIDE SEQUENCE [LARGE SCALE GENOMIC DNA]</scope>
    <source>
        <strain evidence="9">DSM 14365 / CIP 107738 / JCM 11303 / AJ 13395 / SMP-2</strain>
    </source>
</reference>
<evidence type="ECO:0000256" key="5">
    <source>
        <dbReference type="ARBA" id="ARBA00022898"/>
    </source>
</evidence>
<dbReference type="Pfam" id="PF00155">
    <property type="entry name" value="Aminotran_1_2"/>
    <property type="match status" value="1"/>
</dbReference>
<keyword evidence="5" id="KW-0663">Pyridoxal phosphate</keyword>
<dbReference type="InterPro" id="IPR004839">
    <property type="entry name" value="Aminotransferase_I/II_large"/>
</dbReference>
<sequence>MFSSRTPADLAPNALAELLAQSSPEAPNAAADAAPDATTDAAPDATPAASPDAAGFIDLTVSNPTAVALPGLAQVRERVAQALAEGARAPYRPDPRGLLSAREAVCAYLAARGHDIDPGHIVLTASTSESYSYLFKLLCDPGDEVAIPSPSYPLFAHLAELEGVAVRAYPAGGVPAPSARTRAIITVSPNNPTGGFLERPQRDALEDLAAGPRPLAIIGDEVFADYIHDPADAARYASVLGCERALSFGLGGLSKAAGLPQLKLGWIALRGPDALRDEALTRLEHIADTYLSVATPVQAALPALLRLGAEIRAAIAARVRENLAHLHASRVRARRLRVLPSPAGWYALLRLPLGRDDEATATELMRAARVHVYPGYYFDLPSDIDDAYLVLSLLPAPALFAAGVERLAAHL</sequence>
<dbReference type="InterPro" id="IPR015421">
    <property type="entry name" value="PyrdxlP-dep_Trfase_major"/>
</dbReference>
<dbReference type="STRING" id="502025.Hoch_0374"/>
<evidence type="ECO:0000313" key="8">
    <source>
        <dbReference type="EMBL" id="ACY13015.1"/>
    </source>
</evidence>
<evidence type="ECO:0000256" key="2">
    <source>
        <dbReference type="ARBA" id="ARBA00007441"/>
    </source>
</evidence>
<keyword evidence="9" id="KW-1185">Reference proteome</keyword>
<evidence type="ECO:0000313" key="9">
    <source>
        <dbReference type="Proteomes" id="UP000001880"/>
    </source>
</evidence>
<dbReference type="SUPFAM" id="SSF53383">
    <property type="entry name" value="PLP-dependent transferases"/>
    <property type="match status" value="1"/>
</dbReference>
<accession>D0LIY6</accession>
<dbReference type="InterPro" id="IPR050596">
    <property type="entry name" value="AspAT/PAT-like"/>
</dbReference>
<organism evidence="8 9">
    <name type="scientific">Haliangium ochraceum (strain DSM 14365 / JCM 11303 / SMP-2)</name>
    <dbReference type="NCBI Taxonomy" id="502025"/>
    <lineage>
        <taxon>Bacteria</taxon>
        <taxon>Pseudomonadati</taxon>
        <taxon>Myxococcota</taxon>
        <taxon>Polyangia</taxon>
        <taxon>Haliangiales</taxon>
        <taxon>Kofleriaceae</taxon>
        <taxon>Haliangium</taxon>
    </lineage>
</organism>
<dbReference type="CDD" id="cd00609">
    <property type="entry name" value="AAT_like"/>
    <property type="match status" value="1"/>
</dbReference>
<dbReference type="Gene3D" id="3.40.640.10">
    <property type="entry name" value="Type I PLP-dependent aspartate aminotransferase-like (Major domain)"/>
    <property type="match status" value="1"/>
</dbReference>
<dbReference type="OrthoDB" id="9763453at2"/>
<keyword evidence="3 8" id="KW-0032">Aminotransferase</keyword>
<comment type="similarity">
    <text evidence="2">Belongs to the class-I pyridoxal-phosphate-dependent aminotransferase family.</text>
</comment>
<protein>
    <submittedName>
        <fullName evidence="8">Aminotransferase class I and II</fullName>
    </submittedName>
</protein>
<proteinExistence type="inferred from homology"/>
<name>D0LIY6_HALO1</name>
<dbReference type="AlphaFoldDB" id="D0LIY6"/>
<dbReference type="KEGG" id="hoh:Hoch_0374"/>
<gene>
    <name evidence="8" type="ordered locus">Hoch_0374</name>
</gene>
<dbReference type="Proteomes" id="UP000001880">
    <property type="component" value="Chromosome"/>
</dbReference>
<dbReference type="PANTHER" id="PTHR46383:SF1">
    <property type="entry name" value="ASPARTATE AMINOTRANSFERASE"/>
    <property type="match status" value="1"/>
</dbReference>
<comment type="cofactor">
    <cofactor evidence="1">
        <name>pyridoxal 5'-phosphate</name>
        <dbReference type="ChEBI" id="CHEBI:597326"/>
    </cofactor>
</comment>
<dbReference type="HOGENOM" id="CLU_017584_4_2_7"/>
<evidence type="ECO:0000259" key="7">
    <source>
        <dbReference type="Pfam" id="PF00155"/>
    </source>
</evidence>
<feature type="compositionally biased region" description="Low complexity" evidence="6">
    <location>
        <begin position="26"/>
        <end position="49"/>
    </location>
</feature>
<keyword evidence="4 8" id="KW-0808">Transferase</keyword>
<feature type="region of interest" description="Disordered" evidence="6">
    <location>
        <begin position="20"/>
        <end position="49"/>
    </location>
</feature>
<evidence type="ECO:0000256" key="3">
    <source>
        <dbReference type="ARBA" id="ARBA00022576"/>
    </source>
</evidence>
<evidence type="ECO:0000256" key="4">
    <source>
        <dbReference type="ARBA" id="ARBA00022679"/>
    </source>
</evidence>
<dbReference type="GO" id="GO:0008483">
    <property type="term" value="F:transaminase activity"/>
    <property type="evidence" value="ECO:0007669"/>
    <property type="project" value="UniProtKB-KW"/>
</dbReference>
<dbReference type="EMBL" id="CP001804">
    <property type="protein sequence ID" value="ACY13015.1"/>
    <property type="molecule type" value="Genomic_DNA"/>
</dbReference>
<evidence type="ECO:0000256" key="1">
    <source>
        <dbReference type="ARBA" id="ARBA00001933"/>
    </source>
</evidence>
<feature type="domain" description="Aminotransferase class I/classII large" evidence="7">
    <location>
        <begin position="57"/>
        <end position="383"/>
    </location>
</feature>
<dbReference type="PANTHER" id="PTHR46383">
    <property type="entry name" value="ASPARTATE AMINOTRANSFERASE"/>
    <property type="match status" value="1"/>
</dbReference>
<dbReference type="GO" id="GO:0030170">
    <property type="term" value="F:pyridoxal phosphate binding"/>
    <property type="evidence" value="ECO:0007669"/>
    <property type="project" value="InterPro"/>
</dbReference>
<dbReference type="GO" id="GO:0006520">
    <property type="term" value="P:amino acid metabolic process"/>
    <property type="evidence" value="ECO:0007669"/>
    <property type="project" value="InterPro"/>
</dbReference>